<sequence>MINLPASRIRSGAPPRNHPLTPPFGDCNVRLRNDWLYGADNHMCWLQPYNDLYPHYACIRYPIIDRASWEDLILWASPETLGFHEADLIASDLWVIDPVVVPKFMEVAKQIHKDLQALIYDTKDAGCELPAAAQGYDAALVHTVSRLHHIPYKKNVLQLLAHEV</sequence>
<keyword evidence="2" id="KW-1185">Reference proteome</keyword>
<evidence type="ECO:0000313" key="2">
    <source>
        <dbReference type="Proteomes" id="UP000054144"/>
    </source>
</evidence>
<gene>
    <name evidence="1" type="ORF">FISHEDRAFT_73350</name>
</gene>
<dbReference type="AlphaFoldDB" id="A0A0D7ADE5"/>
<evidence type="ECO:0000313" key="1">
    <source>
        <dbReference type="EMBL" id="KIY48725.1"/>
    </source>
</evidence>
<organism evidence="1 2">
    <name type="scientific">Fistulina hepatica ATCC 64428</name>
    <dbReference type="NCBI Taxonomy" id="1128425"/>
    <lineage>
        <taxon>Eukaryota</taxon>
        <taxon>Fungi</taxon>
        <taxon>Dikarya</taxon>
        <taxon>Basidiomycota</taxon>
        <taxon>Agaricomycotina</taxon>
        <taxon>Agaricomycetes</taxon>
        <taxon>Agaricomycetidae</taxon>
        <taxon>Agaricales</taxon>
        <taxon>Fistulinaceae</taxon>
        <taxon>Fistulina</taxon>
    </lineage>
</organism>
<dbReference type="EMBL" id="KN881820">
    <property type="protein sequence ID" value="KIY48725.1"/>
    <property type="molecule type" value="Genomic_DNA"/>
</dbReference>
<dbReference type="OrthoDB" id="2634326at2759"/>
<name>A0A0D7ADE5_9AGAR</name>
<accession>A0A0D7ADE5</accession>
<reference evidence="1 2" key="1">
    <citation type="journal article" date="2015" name="Fungal Genet. Biol.">
        <title>Evolution of novel wood decay mechanisms in Agaricales revealed by the genome sequences of Fistulina hepatica and Cylindrobasidium torrendii.</title>
        <authorList>
            <person name="Floudas D."/>
            <person name="Held B.W."/>
            <person name="Riley R."/>
            <person name="Nagy L.G."/>
            <person name="Koehler G."/>
            <person name="Ransdell A.S."/>
            <person name="Younus H."/>
            <person name="Chow J."/>
            <person name="Chiniquy J."/>
            <person name="Lipzen A."/>
            <person name="Tritt A."/>
            <person name="Sun H."/>
            <person name="Haridas S."/>
            <person name="LaButti K."/>
            <person name="Ohm R.A."/>
            <person name="Kues U."/>
            <person name="Blanchette R.A."/>
            <person name="Grigoriev I.V."/>
            <person name="Minto R.E."/>
            <person name="Hibbett D.S."/>
        </authorList>
    </citation>
    <scope>NUCLEOTIDE SEQUENCE [LARGE SCALE GENOMIC DNA]</scope>
    <source>
        <strain evidence="1 2">ATCC 64428</strain>
    </source>
</reference>
<dbReference type="Proteomes" id="UP000054144">
    <property type="component" value="Unassembled WGS sequence"/>
</dbReference>
<protein>
    <submittedName>
        <fullName evidence="1">Uncharacterized protein</fullName>
    </submittedName>
</protein>
<proteinExistence type="predicted"/>